<keyword evidence="3" id="KW-1185">Reference proteome</keyword>
<dbReference type="EMBL" id="STGX01000001">
    <property type="protein sequence ID" value="THV32139.1"/>
    <property type="molecule type" value="Genomic_DNA"/>
</dbReference>
<gene>
    <name evidence="2" type="ORF">E9998_01430</name>
</gene>
<name>A0A4S8PV82_9ACTN</name>
<sequence length="94" mass="10255">MAAAPQRARAPATPRPRDPATPRPRDPATPRPRDPATDDHRPSPNPDLTGPYYDSKRPFRTGGPVRPYRRPAAAGAPPTTRAATRAESRPACRR</sequence>
<evidence type="ECO:0000256" key="1">
    <source>
        <dbReference type="SAM" id="MobiDB-lite"/>
    </source>
</evidence>
<organism evidence="2 3">
    <name type="scientific">Glycomyces paridis</name>
    <dbReference type="NCBI Taxonomy" id="2126555"/>
    <lineage>
        <taxon>Bacteria</taxon>
        <taxon>Bacillati</taxon>
        <taxon>Actinomycetota</taxon>
        <taxon>Actinomycetes</taxon>
        <taxon>Glycomycetales</taxon>
        <taxon>Glycomycetaceae</taxon>
        <taxon>Glycomyces</taxon>
    </lineage>
</organism>
<dbReference type="Proteomes" id="UP000305792">
    <property type="component" value="Unassembled WGS sequence"/>
</dbReference>
<feature type="compositionally biased region" description="Low complexity" evidence="1">
    <location>
        <begin position="1"/>
        <end position="12"/>
    </location>
</feature>
<comment type="caution">
    <text evidence="2">The sequence shown here is derived from an EMBL/GenBank/DDBJ whole genome shotgun (WGS) entry which is preliminary data.</text>
</comment>
<feature type="compositionally biased region" description="Basic and acidic residues" evidence="1">
    <location>
        <begin position="84"/>
        <end position="94"/>
    </location>
</feature>
<protein>
    <submittedName>
        <fullName evidence="2">Uncharacterized protein</fullName>
    </submittedName>
</protein>
<evidence type="ECO:0000313" key="2">
    <source>
        <dbReference type="EMBL" id="THV32139.1"/>
    </source>
</evidence>
<dbReference type="AlphaFoldDB" id="A0A4S8PV82"/>
<accession>A0A4S8PV82</accession>
<feature type="compositionally biased region" description="Low complexity" evidence="1">
    <location>
        <begin position="62"/>
        <end position="83"/>
    </location>
</feature>
<evidence type="ECO:0000313" key="3">
    <source>
        <dbReference type="Proteomes" id="UP000305792"/>
    </source>
</evidence>
<proteinExistence type="predicted"/>
<feature type="region of interest" description="Disordered" evidence="1">
    <location>
        <begin position="1"/>
        <end position="94"/>
    </location>
</feature>
<reference evidence="2 3" key="1">
    <citation type="journal article" date="2018" name="Int. J. Syst. Evol. Microbiol.">
        <title>Glycomyces paridis sp. nov., isolated from the medicinal plant Paris polyphylla.</title>
        <authorList>
            <person name="Fang X.M."/>
            <person name="Bai J.L."/>
            <person name="Su J."/>
            <person name="Zhao L.L."/>
            <person name="Liu H.Y."/>
            <person name="Ma B.P."/>
            <person name="Zhang Y.Q."/>
            <person name="Yu L.Y."/>
        </authorList>
    </citation>
    <scope>NUCLEOTIDE SEQUENCE [LARGE SCALE GENOMIC DNA]</scope>
    <source>
        <strain evidence="2 3">CPCC 204357</strain>
    </source>
</reference>
<feature type="compositionally biased region" description="Basic and acidic residues" evidence="1">
    <location>
        <begin position="15"/>
        <end position="42"/>
    </location>
</feature>